<dbReference type="STRING" id="1797768.A3C59_04140"/>
<dbReference type="GO" id="GO:0008757">
    <property type="term" value="F:S-adenosylmethionine-dependent methyltransferase activity"/>
    <property type="evidence" value="ECO:0007669"/>
    <property type="project" value="InterPro"/>
</dbReference>
<name>A0A1F5JRD6_9BACT</name>
<dbReference type="Gene3D" id="3.40.50.150">
    <property type="entry name" value="Vaccinia Virus protein VP39"/>
    <property type="match status" value="1"/>
</dbReference>
<reference evidence="2 3" key="1">
    <citation type="journal article" date="2016" name="Nat. Commun.">
        <title>Thousands of microbial genomes shed light on interconnected biogeochemical processes in an aquifer system.</title>
        <authorList>
            <person name="Anantharaman K."/>
            <person name="Brown C.T."/>
            <person name="Hug L.A."/>
            <person name="Sharon I."/>
            <person name="Castelle C.J."/>
            <person name="Probst A.J."/>
            <person name="Thomas B.C."/>
            <person name="Singh A."/>
            <person name="Wilkins M.J."/>
            <person name="Karaoz U."/>
            <person name="Brodie E.L."/>
            <person name="Williams K.H."/>
            <person name="Hubbard S.S."/>
            <person name="Banfield J.F."/>
        </authorList>
    </citation>
    <scope>NUCLEOTIDE SEQUENCE [LARGE SCALE GENOMIC DNA]</scope>
</reference>
<comment type="caution">
    <text evidence="2">The sequence shown here is derived from an EMBL/GenBank/DDBJ whole genome shotgun (WGS) entry which is preliminary data.</text>
</comment>
<dbReference type="Pfam" id="PF08241">
    <property type="entry name" value="Methyltransf_11"/>
    <property type="match status" value="1"/>
</dbReference>
<dbReference type="AlphaFoldDB" id="A0A1F5JRD6"/>
<gene>
    <name evidence="2" type="ORF">A3C59_04140</name>
</gene>
<dbReference type="Proteomes" id="UP000176902">
    <property type="component" value="Unassembled WGS sequence"/>
</dbReference>
<sequence length="226" mass="25439">MLVDQIELRRQCERVEQYVTRGVPSTLRTFDEFAACLGFYLDYKTNPEYLLAKYLEDKDVLDIGSGLNGLAVAVELMGLNTRVTSVSPGLVQPDFEQFQKDKLAESYTYTSADYTEERVEAARLVANSRSYPFFAHNLGFADNSFDVIIDNFAVFDNSRPEVKLVLIKSIEEMLRVTRPGGKIRVGGGLNFGPDWGWKEEILRNMGLDFAYHQCGVEIVVPSPITG</sequence>
<proteinExistence type="predicted"/>
<feature type="domain" description="Methyltransferase type 11" evidence="1">
    <location>
        <begin position="106"/>
        <end position="183"/>
    </location>
</feature>
<evidence type="ECO:0000313" key="2">
    <source>
        <dbReference type="EMBL" id="OGE31168.1"/>
    </source>
</evidence>
<dbReference type="EMBL" id="MFCV01000043">
    <property type="protein sequence ID" value="OGE31168.1"/>
    <property type="molecule type" value="Genomic_DNA"/>
</dbReference>
<dbReference type="InterPro" id="IPR029063">
    <property type="entry name" value="SAM-dependent_MTases_sf"/>
</dbReference>
<protein>
    <recommendedName>
        <fullName evidence="1">Methyltransferase type 11 domain-containing protein</fullName>
    </recommendedName>
</protein>
<evidence type="ECO:0000313" key="3">
    <source>
        <dbReference type="Proteomes" id="UP000176902"/>
    </source>
</evidence>
<organism evidence="2 3">
    <name type="scientific">Candidatus Daviesbacteria bacterium RIFCSPHIGHO2_02_FULL_36_13</name>
    <dbReference type="NCBI Taxonomy" id="1797768"/>
    <lineage>
        <taxon>Bacteria</taxon>
        <taxon>Candidatus Daviesiibacteriota</taxon>
    </lineage>
</organism>
<accession>A0A1F5JRD6</accession>
<dbReference type="InterPro" id="IPR013216">
    <property type="entry name" value="Methyltransf_11"/>
</dbReference>
<evidence type="ECO:0000259" key="1">
    <source>
        <dbReference type="Pfam" id="PF08241"/>
    </source>
</evidence>
<dbReference type="SUPFAM" id="SSF53335">
    <property type="entry name" value="S-adenosyl-L-methionine-dependent methyltransferases"/>
    <property type="match status" value="1"/>
</dbReference>